<accession>A0AAP0KGW1</accession>
<dbReference type="AlphaFoldDB" id="A0AAP0KGW1"/>
<dbReference type="Proteomes" id="UP001420932">
    <property type="component" value="Unassembled WGS sequence"/>
</dbReference>
<protein>
    <submittedName>
        <fullName evidence="1">Uncharacterized protein</fullName>
    </submittedName>
</protein>
<sequence>MKPVSRLNSAFEPNEGHEFHDDVKWVFAYLFSKSISKEQETFNKIIVKIFCEL</sequence>
<reference evidence="1 2" key="1">
    <citation type="submission" date="2024-01" db="EMBL/GenBank/DDBJ databases">
        <title>Genome assemblies of Stephania.</title>
        <authorList>
            <person name="Yang L."/>
        </authorList>
    </citation>
    <scope>NUCLEOTIDE SEQUENCE [LARGE SCALE GENOMIC DNA]</scope>
    <source>
        <strain evidence="1">YNDBR</strain>
        <tissue evidence="1">Leaf</tissue>
    </source>
</reference>
<comment type="caution">
    <text evidence="1">The sequence shown here is derived from an EMBL/GenBank/DDBJ whole genome shotgun (WGS) entry which is preliminary data.</text>
</comment>
<gene>
    <name evidence="1" type="ORF">Syun_009553</name>
</gene>
<organism evidence="1 2">
    <name type="scientific">Stephania yunnanensis</name>
    <dbReference type="NCBI Taxonomy" id="152371"/>
    <lineage>
        <taxon>Eukaryota</taxon>
        <taxon>Viridiplantae</taxon>
        <taxon>Streptophyta</taxon>
        <taxon>Embryophyta</taxon>
        <taxon>Tracheophyta</taxon>
        <taxon>Spermatophyta</taxon>
        <taxon>Magnoliopsida</taxon>
        <taxon>Ranunculales</taxon>
        <taxon>Menispermaceae</taxon>
        <taxon>Menispermoideae</taxon>
        <taxon>Cissampelideae</taxon>
        <taxon>Stephania</taxon>
    </lineage>
</organism>
<name>A0AAP0KGW1_9MAGN</name>
<evidence type="ECO:0000313" key="1">
    <source>
        <dbReference type="EMBL" id="KAK9151244.1"/>
    </source>
</evidence>
<evidence type="ECO:0000313" key="2">
    <source>
        <dbReference type="Proteomes" id="UP001420932"/>
    </source>
</evidence>
<proteinExistence type="predicted"/>
<dbReference type="EMBL" id="JBBNAF010000004">
    <property type="protein sequence ID" value="KAK9151244.1"/>
    <property type="molecule type" value="Genomic_DNA"/>
</dbReference>
<keyword evidence="2" id="KW-1185">Reference proteome</keyword>